<dbReference type="EMBL" id="CP028843">
    <property type="protein sequence ID" value="AWB21143.1"/>
    <property type="molecule type" value="Genomic_DNA"/>
</dbReference>
<dbReference type="InterPro" id="IPR031485">
    <property type="entry name" value="CBP_BcsS"/>
</dbReference>
<accession>A0A2R4WHX4</accession>
<reference evidence="1 2" key="1">
    <citation type="submission" date="2018-04" db="EMBL/GenBank/DDBJ databases">
        <title>Methylobacterium sp. PR1016A genome.</title>
        <authorList>
            <person name="Park W."/>
        </authorList>
    </citation>
    <scope>NUCLEOTIDE SEQUENCE [LARGE SCALE GENOMIC DNA]</scope>
    <source>
        <strain evidence="1 2">PR1016A</strain>
    </source>
</reference>
<sequence length="301" mass="32366">MPRRQGRSCPVRFPQGCRTTSPFACASSWRRLDAAFYGKDIFIDATTDRAGVPPPSVHPVLLYAVASLACPGGALADERDDVRTVLFGSLDAGRSTFVSAGAKVAPGRVSRDGVVALGTLGYGVRPERDWWGDKRAQAGIAPPRTLRHTVQAGALAGWQWVRDWGVAALFAGPELAFEVLDSPGTRRLPAPRIGVRVQGELWARPTEATLLTATLIGGTARGSAWSRISWGVRLPASSAAYLGPEAALYADRTGYRKWSLGLHATDFAVARVSVRVSAGWLYEEQVRRPGVYGTLTAWLPL</sequence>
<protein>
    <submittedName>
        <fullName evidence="1">Cellulose biosynthesis protein BcsS</fullName>
    </submittedName>
</protein>
<evidence type="ECO:0000313" key="2">
    <source>
        <dbReference type="Proteomes" id="UP000244755"/>
    </source>
</evidence>
<dbReference type="AlphaFoldDB" id="A0A2R4WHX4"/>
<organism evidence="1 2">
    <name type="scientific">Methylobacterium currus</name>
    <dbReference type="NCBI Taxonomy" id="2051553"/>
    <lineage>
        <taxon>Bacteria</taxon>
        <taxon>Pseudomonadati</taxon>
        <taxon>Pseudomonadota</taxon>
        <taxon>Alphaproteobacteria</taxon>
        <taxon>Hyphomicrobiales</taxon>
        <taxon>Methylobacteriaceae</taxon>
        <taxon>Methylobacterium</taxon>
    </lineage>
</organism>
<dbReference type="Pfam" id="PF17036">
    <property type="entry name" value="CBP_BcsS"/>
    <property type="match status" value="1"/>
</dbReference>
<dbReference type="KEGG" id="mee:DA075_09680"/>
<dbReference type="OrthoDB" id="7991172at2"/>
<proteinExistence type="predicted"/>
<dbReference type="Proteomes" id="UP000244755">
    <property type="component" value="Chromosome 1"/>
</dbReference>
<name>A0A2R4WHX4_9HYPH</name>
<gene>
    <name evidence="1" type="ORF">DA075_09680</name>
</gene>
<keyword evidence="2" id="KW-1185">Reference proteome</keyword>
<evidence type="ECO:0000313" key="1">
    <source>
        <dbReference type="EMBL" id="AWB21143.1"/>
    </source>
</evidence>